<name>A0A2A6C5H7_PRIPA</name>
<accession>A0A2A6C5H7</accession>
<reference evidence="1" key="2">
    <citation type="submission" date="2022-06" db="UniProtKB">
        <authorList>
            <consortium name="EnsemblMetazoa"/>
        </authorList>
    </citation>
    <scope>IDENTIFICATION</scope>
    <source>
        <strain evidence="1">PS312</strain>
    </source>
</reference>
<evidence type="ECO:0000313" key="2">
    <source>
        <dbReference type="Proteomes" id="UP000005239"/>
    </source>
</evidence>
<dbReference type="EnsemblMetazoa" id="PPA34606.1">
    <property type="protein sequence ID" value="PPA34606.1"/>
    <property type="gene ID" value="WBGene00272975"/>
</dbReference>
<dbReference type="GO" id="GO:0004656">
    <property type="term" value="F:procollagen-proline 4-dioxygenase activity"/>
    <property type="evidence" value="ECO:0000318"/>
    <property type="project" value="GO_Central"/>
</dbReference>
<dbReference type="OrthoDB" id="420380at2759"/>
<dbReference type="Proteomes" id="UP000005239">
    <property type="component" value="Unassembled WGS sequence"/>
</dbReference>
<organism evidence="1 2">
    <name type="scientific">Pristionchus pacificus</name>
    <name type="common">Parasitic nematode worm</name>
    <dbReference type="NCBI Taxonomy" id="54126"/>
    <lineage>
        <taxon>Eukaryota</taxon>
        <taxon>Metazoa</taxon>
        <taxon>Ecdysozoa</taxon>
        <taxon>Nematoda</taxon>
        <taxon>Chromadorea</taxon>
        <taxon>Rhabditida</taxon>
        <taxon>Rhabditina</taxon>
        <taxon>Diplogasteromorpha</taxon>
        <taxon>Diplogasteroidea</taxon>
        <taxon>Neodiplogasteridae</taxon>
        <taxon>Pristionchus</taxon>
    </lineage>
</organism>
<gene>
    <name evidence="1" type="primary">WBGene00272975</name>
</gene>
<dbReference type="Gene3D" id="2.60.120.620">
    <property type="entry name" value="q2cbj1_9rhob like domain"/>
    <property type="match status" value="1"/>
</dbReference>
<reference evidence="2" key="1">
    <citation type="journal article" date="2008" name="Nat. Genet.">
        <title>The Pristionchus pacificus genome provides a unique perspective on nematode lifestyle and parasitism.</title>
        <authorList>
            <person name="Dieterich C."/>
            <person name="Clifton S.W."/>
            <person name="Schuster L.N."/>
            <person name="Chinwalla A."/>
            <person name="Delehaunty K."/>
            <person name="Dinkelacker I."/>
            <person name="Fulton L."/>
            <person name="Fulton R."/>
            <person name="Godfrey J."/>
            <person name="Minx P."/>
            <person name="Mitreva M."/>
            <person name="Roeseler W."/>
            <person name="Tian H."/>
            <person name="Witte H."/>
            <person name="Yang S.P."/>
            <person name="Wilson R.K."/>
            <person name="Sommer R.J."/>
        </authorList>
    </citation>
    <scope>NUCLEOTIDE SEQUENCE [LARGE SCALE GENOMIC DNA]</scope>
    <source>
        <strain evidence="2">PS312</strain>
    </source>
</reference>
<sequence>MLAALIFLPLLSAKSWKDLGFAGSDQWLDEKELCCLSGVRNQLGIKHFPQVGIKLDGNLWKVLDSNLPRMVRPCGEVTSKRQYNWGPQIVKRTRARRQSEQGCKRGPYRRCLCWTLRTFLLAEASLSSPRPAAQPSRFRCSATPRARFLRATHTDFVNEQREPEPRNLQTPGNRIASAIVSLRMAKRGGGLVFPYLSSTVMLNPGDVAIFFNETPDTISDFKKNKIKKNEVNIRSTHASCPVLDGKPSSGFTLPVTNCERCPEDEKLFEITMMNYATYFDGKHHRRDH</sequence>
<accession>A0A8R1UNC1</accession>
<evidence type="ECO:0000313" key="1">
    <source>
        <dbReference type="EnsemblMetazoa" id="PPA34606.1"/>
    </source>
</evidence>
<keyword evidence="2" id="KW-1185">Reference proteome</keyword>
<proteinExistence type="predicted"/>
<dbReference type="GO" id="GO:0005783">
    <property type="term" value="C:endoplasmic reticulum"/>
    <property type="evidence" value="ECO:0000318"/>
    <property type="project" value="GO_Central"/>
</dbReference>
<dbReference type="AlphaFoldDB" id="A0A2A6C5H7"/>
<protein>
    <submittedName>
        <fullName evidence="1">Uncharacterized protein</fullName>
    </submittedName>
</protein>